<dbReference type="SUPFAM" id="SSF55729">
    <property type="entry name" value="Acyl-CoA N-acyltransferases (Nat)"/>
    <property type="match status" value="1"/>
</dbReference>
<dbReference type="EMBL" id="HBGR01000685">
    <property type="protein sequence ID" value="CAD9367240.1"/>
    <property type="molecule type" value="Transcribed_RNA"/>
</dbReference>
<feature type="compositionally biased region" description="Basic and acidic residues" evidence="1">
    <location>
        <begin position="75"/>
        <end position="86"/>
    </location>
</feature>
<proteinExistence type="predicted"/>
<feature type="region of interest" description="Disordered" evidence="1">
    <location>
        <begin position="66"/>
        <end position="86"/>
    </location>
</feature>
<gene>
    <name evidence="3" type="ORF">PPRO1471_LOCUS448</name>
</gene>
<protein>
    <recommendedName>
        <fullName evidence="2">N-acetyltransferase domain-containing protein</fullName>
    </recommendedName>
</protein>
<name>A0A7S2AGA4_9CHLO</name>
<dbReference type="Gene3D" id="3.40.630.30">
    <property type="match status" value="1"/>
</dbReference>
<accession>A0A7S2AGA4</accession>
<sequence>MDKKRQNRRRRSAVRKLNSLDARIDGTPMQTDEETTSDMQINRIFTPFDAWPAAQLLARTFYAAGPTQTTSTSTDTKEHENDASKEQKNLAAKLRALVQRLASPSRLLTTAPVGSAEFHARMEQVYATELFLTLCASYLADPLRRRVFVATQEDGDVVGVLCVQRIKLRRNLKPLTSAPERATEAAALTDAYASSRSPRRASERVVADEGERAILFTNFCVSSSLRRRGVGSLLLAEAARDSSDAAAHVLQVLTDNAGAYQWYCRRGFLPIANWRDEQWCREVNLGRIPRRARKILLAREATTMTLQSK</sequence>
<evidence type="ECO:0000256" key="1">
    <source>
        <dbReference type="SAM" id="MobiDB-lite"/>
    </source>
</evidence>
<organism evidence="3">
    <name type="scientific">Pycnococcus provasolii</name>
    <dbReference type="NCBI Taxonomy" id="41880"/>
    <lineage>
        <taxon>Eukaryota</taxon>
        <taxon>Viridiplantae</taxon>
        <taxon>Chlorophyta</taxon>
        <taxon>Pseudoscourfieldiophyceae</taxon>
        <taxon>Pseudoscourfieldiales</taxon>
        <taxon>Pycnococcaceae</taxon>
        <taxon>Pycnococcus</taxon>
    </lineage>
</organism>
<dbReference type="AlphaFoldDB" id="A0A7S2AGA4"/>
<reference evidence="3" key="1">
    <citation type="submission" date="2021-01" db="EMBL/GenBank/DDBJ databases">
        <authorList>
            <person name="Corre E."/>
            <person name="Pelletier E."/>
            <person name="Niang G."/>
            <person name="Scheremetjew M."/>
            <person name="Finn R."/>
            <person name="Kale V."/>
            <person name="Holt S."/>
            <person name="Cochrane G."/>
            <person name="Meng A."/>
            <person name="Brown T."/>
            <person name="Cohen L."/>
        </authorList>
    </citation>
    <scope>NUCLEOTIDE SEQUENCE</scope>
    <source>
        <strain evidence="3">RCC733</strain>
    </source>
</reference>
<dbReference type="GO" id="GO:0016747">
    <property type="term" value="F:acyltransferase activity, transferring groups other than amino-acyl groups"/>
    <property type="evidence" value="ECO:0007669"/>
    <property type="project" value="InterPro"/>
</dbReference>
<evidence type="ECO:0000259" key="2">
    <source>
        <dbReference type="Pfam" id="PF00583"/>
    </source>
</evidence>
<dbReference type="InterPro" id="IPR016181">
    <property type="entry name" value="Acyl_CoA_acyltransferase"/>
</dbReference>
<dbReference type="Pfam" id="PF00583">
    <property type="entry name" value="Acetyltransf_1"/>
    <property type="match status" value="1"/>
</dbReference>
<dbReference type="InterPro" id="IPR000182">
    <property type="entry name" value="GNAT_dom"/>
</dbReference>
<feature type="domain" description="N-acetyltransferase" evidence="2">
    <location>
        <begin position="146"/>
        <end position="268"/>
    </location>
</feature>
<evidence type="ECO:0000313" key="3">
    <source>
        <dbReference type="EMBL" id="CAD9367240.1"/>
    </source>
</evidence>